<reference evidence="1 2" key="1">
    <citation type="submission" date="2019-11" db="EMBL/GenBank/DDBJ databases">
        <title>Whole genome sequence of Oryza granulata.</title>
        <authorList>
            <person name="Li W."/>
        </authorList>
    </citation>
    <scope>NUCLEOTIDE SEQUENCE [LARGE SCALE GENOMIC DNA]</scope>
    <source>
        <strain evidence="2">cv. Menghai</strain>
        <tissue evidence="1">Leaf</tissue>
    </source>
</reference>
<sequence>MTEEDESGQRTIANNILLTTGNNNKLLNLLRSKIVLGHTKLVSEVDEYLKSIGCAECKYKE</sequence>
<keyword evidence="2" id="KW-1185">Reference proteome</keyword>
<dbReference type="AlphaFoldDB" id="A0A6G1E6H1"/>
<comment type="caution">
    <text evidence="1">The sequence shown here is derived from an EMBL/GenBank/DDBJ whole genome shotgun (WGS) entry which is preliminary data.</text>
</comment>
<protein>
    <submittedName>
        <fullName evidence="1">Uncharacterized protein</fullName>
    </submittedName>
</protein>
<gene>
    <name evidence="1" type="ORF">E2562_034831</name>
</gene>
<dbReference type="EMBL" id="SPHZ02000005">
    <property type="protein sequence ID" value="KAF0920369.1"/>
    <property type="molecule type" value="Genomic_DNA"/>
</dbReference>
<proteinExistence type="predicted"/>
<organism evidence="1 2">
    <name type="scientific">Oryza meyeriana var. granulata</name>
    <dbReference type="NCBI Taxonomy" id="110450"/>
    <lineage>
        <taxon>Eukaryota</taxon>
        <taxon>Viridiplantae</taxon>
        <taxon>Streptophyta</taxon>
        <taxon>Embryophyta</taxon>
        <taxon>Tracheophyta</taxon>
        <taxon>Spermatophyta</taxon>
        <taxon>Magnoliopsida</taxon>
        <taxon>Liliopsida</taxon>
        <taxon>Poales</taxon>
        <taxon>Poaceae</taxon>
        <taxon>BOP clade</taxon>
        <taxon>Oryzoideae</taxon>
        <taxon>Oryzeae</taxon>
        <taxon>Oryzinae</taxon>
        <taxon>Oryza</taxon>
        <taxon>Oryza meyeriana</taxon>
    </lineage>
</organism>
<dbReference type="Proteomes" id="UP000479710">
    <property type="component" value="Unassembled WGS sequence"/>
</dbReference>
<evidence type="ECO:0000313" key="2">
    <source>
        <dbReference type="Proteomes" id="UP000479710"/>
    </source>
</evidence>
<accession>A0A6G1E6H1</accession>
<evidence type="ECO:0000313" key="1">
    <source>
        <dbReference type="EMBL" id="KAF0920369.1"/>
    </source>
</evidence>
<name>A0A6G1E6H1_9ORYZ</name>